<protein>
    <submittedName>
        <fullName evidence="1">Uncharacterized protein</fullName>
    </submittedName>
</protein>
<comment type="caution">
    <text evidence="1">The sequence shown here is derived from an EMBL/GenBank/DDBJ whole genome shotgun (WGS) entry which is preliminary data.</text>
</comment>
<name>A0A1R2AKS9_9CILI</name>
<gene>
    <name evidence="1" type="ORF">SteCoe_39150</name>
</gene>
<sequence length="255" mass="28970">MDKNLYFFKTGTKLFVEFNVDTLSLTEFEANVNEMQGSLAAVCQLPGYKVFHAGGYNPHLATGYIIDLNNHTIEILQNVRSRSITCAAYFDNEVYIFAGYHINAGLANCDKFSFATRTWSSLANFPAGAVYNISALLCREYFILSCCSGCNLYKYDIKKDSYNILASSVVNYSCNILFRDSGKYYYLANNLCFVSNEANLGVWVKNSKNLSETLNYHITSKPVTRNKNVYFMASHARVIYKFNLETEELSRVLTY</sequence>
<dbReference type="OrthoDB" id="326661at2759"/>
<dbReference type="SUPFAM" id="SSF50965">
    <property type="entry name" value="Galactose oxidase, central domain"/>
    <property type="match status" value="1"/>
</dbReference>
<proteinExistence type="predicted"/>
<dbReference type="EMBL" id="MPUH01002425">
    <property type="protein sequence ID" value="OMJ65133.1"/>
    <property type="molecule type" value="Genomic_DNA"/>
</dbReference>
<dbReference type="Proteomes" id="UP000187209">
    <property type="component" value="Unassembled WGS sequence"/>
</dbReference>
<dbReference type="InterPro" id="IPR011043">
    <property type="entry name" value="Gal_Oxase/kelch_b-propeller"/>
</dbReference>
<evidence type="ECO:0000313" key="1">
    <source>
        <dbReference type="EMBL" id="OMJ65133.1"/>
    </source>
</evidence>
<reference evidence="1 2" key="1">
    <citation type="submission" date="2016-11" db="EMBL/GenBank/DDBJ databases">
        <title>The macronuclear genome of Stentor coeruleus: a giant cell with tiny introns.</title>
        <authorList>
            <person name="Slabodnick M."/>
            <person name="Ruby J.G."/>
            <person name="Reiff S.B."/>
            <person name="Swart E.C."/>
            <person name="Gosai S."/>
            <person name="Prabakaran S."/>
            <person name="Witkowska E."/>
            <person name="Larue G.E."/>
            <person name="Fisher S."/>
            <person name="Freeman R.M."/>
            <person name="Gunawardena J."/>
            <person name="Chu W."/>
            <person name="Stover N.A."/>
            <person name="Gregory B.D."/>
            <person name="Nowacki M."/>
            <person name="Derisi J."/>
            <person name="Roy S.W."/>
            <person name="Marshall W.F."/>
            <person name="Sood P."/>
        </authorList>
    </citation>
    <scope>NUCLEOTIDE SEQUENCE [LARGE SCALE GENOMIC DNA]</scope>
    <source>
        <strain evidence="1">WM001</strain>
    </source>
</reference>
<dbReference type="AlphaFoldDB" id="A0A1R2AKS9"/>
<dbReference type="InterPro" id="IPR015915">
    <property type="entry name" value="Kelch-typ_b-propeller"/>
</dbReference>
<evidence type="ECO:0000313" key="2">
    <source>
        <dbReference type="Proteomes" id="UP000187209"/>
    </source>
</evidence>
<dbReference type="Gene3D" id="2.120.10.80">
    <property type="entry name" value="Kelch-type beta propeller"/>
    <property type="match status" value="1"/>
</dbReference>
<organism evidence="1 2">
    <name type="scientific">Stentor coeruleus</name>
    <dbReference type="NCBI Taxonomy" id="5963"/>
    <lineage>
        <taxon>Eukaryota</taxon>
        <taxon>Sar</taxon>
        <taxon>Alveolata</taxon>
        <taxon>Ciliophora</taxon>
        <taxon>Postciliodesmatophora</taxon>
        <taxon>Heterotrichea</taxon>
        <taxon>Heterotrichida</taxon>
        <taxon>Stentoridae</taxon>
        <taxon>Stentor</taxon>
    </lineage>
</organism>
<accession>A0A1R2AKS9</accession>
<keyword evidence="2" id="KW-1185">Reference proteome</keyword>